<name>A0ABW4LC19_9MICO</name>
<proteinExistence type="predicted"/>
<keyword evidence="3" id="KW-1185">Reference proteome</keyword>
<feature type="transmembrane region" description="Helical" evidence="1">
    <location>
        <begin position="345"/>
        <end position="367"/>
    </location>
</feature>
<keyword evidence="1" id="KW-0472">Membrane</keyword>
<feature type="transmembrane region" description="Helical" evidence="1">
    <location>
        <begin position="184"/>
        <end position="205"/>
    </location>
</feature>
<feature type="transmembrane region" description="Helical" evidence="1">
    <location>
        <begin position="313"/>
        <end position="333"/>
    </location>
</feature>
<protein>
    <recommendedName>
        <fullName evidence="4">Glycosyltransferase RgtA/B/C/D-like domain-containing protein</fullName>
    </recommendedName>
</protein>
<sequence>MSLATRARATAAQVHAPRTRSDVLVAVAVGLLLAVHAVIFVATLLLAPVTAVEARSLELLQLPVEAARALMLPFHALLLGCLFVLGRRVAGRWAGFGSMLAVLALDLRADPADVVYGPAVATGGWAAAAVLALVFAVLPRRPRAAAALIGAASGLAWLVVLALPALLVALALRPAASGAARARLLLGATGAWTATAAGMQLIWLARLGAAGWLARADAYLAELRPHALVPWLEQQTIVFGAWHFTPLVTVSLAAFLFLAAGTGAVRYLVVPLPGEQGPAVLRVLRRFPVELTTAFLTMLAFGTWWALSGETVVVEPMLPVLGAVAPLITALAYRGAKWLLTVNRFWALCAVVYLTGLIAARSTQLVITLVQSFRP</sequence>
<dbReference type="Proteomes" id="UP001597347">
    <property type="component" value="Unassembled WGS sequence"/>
</dbReference>
<evidence type="ECO:0000256" key="1">
    <source>
        <dbReference type="SAM" id="Phobius"/>
    </source>
</evidence>
<organism evidence="2 3">
    <name type="scientific">Amnibacterium endophyticum</name>
    <dbReference type="NCBI Taxonomy" id="2109337"/>
    <lineage>
        <taxon>Bacteria</taxon>
        <taxon>Bacillati</taxon>
        <taxon>Actinomycetota</taxon>
        <taxon>Actinomycetes</taxon>
        <taxon>Micrococcales</taxon>
        <taxon>Microbacteriaceae</taxon>
        <taxon>Amnibacterium</taxon>
    </lineage>
</organism>
<feature type="transmembrane region" description="Helical" evidence="1">
    <location>
        <begin position="66"/>
        <end position="85"/>
    </location>
</feature>
<feature type="transmembrane region" description="Helical" evidence="1">
    <location>
        <begin position="23"/>
        <end position="46"/>
    </location>
</feature>
<dbReference type="EMBL" id="JBHUEA010000005">
    <property type="protein sequence ID" value="MFD1720871.1"/>
    <property type="molecule type" value="Genomic_DNA"/>
</dbReference>
<evidence type="ECO:0008006" key="4">
    <source>
        <dbReference type="Google" id="ProtNLM"/>
    </source>
</evidence>
<gene>
    <name evidence="2" type="ORF">ACFSBI_04855</name>
</gene>
<feature type="transmembrane region" description="Helical" evidence="1">
    <location>
        <begin position="144"/>
        <end position="172"/>
    </location>
</feature>
<evidence type="ECO:0000313" key="2">
    <source>
        <dbReference type="EMBL" id="MFD1720871.1"/>
    </source>
</evidence>
<dbReference type="RefSeq" id="WP_377932597.1">
    <property type="nucleotide sequence ID" value="NZ_JBHUEA010000005.1"/>
</dbReference>
<feature type="transmembrane region" description="Helical" evidence="1">
    <location>
        <begin position="289"/>
        <end position="307"/>
    </location>
</feature>
<evidence type="ECO:0000313" key="3">
    <source>
        <dbReference type="Proteomes" id="UP001597347"/>
    </source>
</evidence>
<reference evidence="3" key="1">
    <citation type="journal article" date="2019" name="Int. J. Syst. Evol. Microbiol.">
        <title>The Global Catalogue of Microorganisms (GCM) 10K type strain sequencing project: providing services to taxonomists for standard genome sequencing and annotation.</title>
        <authorList>
            <consortium name="The Broad Institute Genomics Platform"/>
            <consortium name="The Broad Institute Genome Sequencing Center for Infectious Disease"/>
            <person name="Wu L."/>
            <person name="Ma J."/>
        </authorList>
    </citation>
    <scope>NUCLEOTIDE SEQUENCE [LARGE SCALE GENOMIC DNA]</scope>
    <source>
        <strain evidence="3">CGMCC 1.12471</strain>
    </source>
</reference>
<feature type="transmembrane region" description="Helical" evidence="1">
    <location>
        <begin position="114"/>
        <end position="138"/>
    </location>
</feature>
<keyword evidence="1" id="KW-0812">Transmembrane</keyword>
<accession>A0ABW4LC19</accession>
<comment type="caution">
    <text evidence="2">The sequence shown here is derived from an EMBL/GenBank/DDBJ whole genome shotgun (WGS) entry which is preliminary data.</text>
</comment>
<keyword evidence="1" id="KW-1133">Transmembrane helix</keyword>
<feature type="transmembrane region" description="Helical" evidence="1">
    <location>
        <begin position="247"/>
        <end position="269"/>
    </location>
</feature>